<dbReference type="Proteomes" id="UP000199149">
    <property type="component" value="Unassembled WGS sequence"/>
</dbReference>
<proteinExistence type="predicted"/>
<gene>
    <name evidence="1" type="ORF">SAMN05421738_107117</name>
</gene>
<organism evidence="1 2">
    <name type="scientific">Algoriella xinjiangensis</name>
    <dbReference type="NCBI Taxonomy" id="684065"/>
    <lineage>
        <taxon>Bacteria</taxon>
        <taxon>Pseudomonadati</taxon>
        <taxon>Bacteroidota</taxon>
        <taxon>Flavobacteriia</taxon>
        <taxon>Flavobacteriales</taxon>
        <taxon>Weeksellaceae</taxon>
        <taxon>Algoriella</taxon>
    </lineage>
</organism>
<dbReference type="RefSeq" id="WP_177190283.1">
    <property type="nucleotide sequence ID" value="NZ_FOUZ01000007.1"/>
</dbReference>
<dbReference type="EMBL" id="FOUZ01000007">
    <property type="protein sequence ID" value="SFN15565.1"/>
    <property type="molecule type" value="Genomic_DNA"/>
</dbReference>
<name>A0A1I4WPU4_9FLAO</name>
<reference evidence="2" key="1">
    <citation type="submission" date="2016-10" db="EMBL/GenBank/DDBJ databases">
        <authorList>
            <person name="Varghese N."/>
            <person name="Submissions S."/>
        </authorList>
    </citation>
    <scope>NUCLEOTIDE SEQUENCE [LARGE SCALE GENOMIC DNA]</scope>
    <source>
        <strain evidence="2">XJ109</strain>
    </source>
</reference>
<evidence type="ECO:0000313" key="1">
    <source>
        <dbReference type="EMBL" id="SFN15565.1"/>
    </source>
</evidence>
<sequence length="56" mass="6609">MEIIFTKKNKNRVHAALEGTGKFQKLTTEEWHQFVQNYNYGLAPLLWLAEQPTCDR</sequence>
<dbReference type="AlphaFoldDB" id="A0A1I4WPU4"/>
<keyword evidence="2" id="KW-1185">Reference proteome</keyword>
<evidence type="ECO:0000313" key="2">
    <source>
        <dbReference type="Proteomes" id="UP000199149"/>
    </source>
</evidence>
<protein>
    <submittedName>
        <fullName evidence="1">Uncharacterized protein</fullName>
    </submittedName>
</protein>
<accession>A0A1I4WPU4</accession>